<dbReference type="EMBL" id="MU250530">
    <property type="protein sequence ID" value="KAG7448300.1"/>
    <property type="molecule type" value="Genomic_DNA"/>
</dbReference>
<organism evidence="1 2">
    <name type="scientific">Guyanagaster necrorhizus</name>
    <dbReference type="NCBI Taxonomy" id="856835"/>
    <lineage>
        <taxon>Eukaryota</taxon>
        <taxon>Fungi</taxon>
        <taxon>Dikarya</taxon>
        <taxon>Basidiomycota</taxon>
        <taxon>Agaricomycotina</taxon>
        <taxon>Agaricomycetes</taxon>
        <taxon>Agaricomycetidae</taxon>
        <taxon>Agaricales</taxon>
        <taxon>Marasmiineae</taxon>
        <taxon>Physalacriaceae</taxon>
        <taxon>Guyanagaster</taxon>
    </lineage>
</organism>
<dbReference type="RefSeq" id="XP_043041800.1">
    <property type="nucleotide sequence ID" value="XM_043182194.1"/>
</dbReference>
<dbReference type="GeneID" id="66104490"/>
<reference evidence="1" key="1">
    <citation type="submission" date="2020-11" db="EMBL/GenBank/DDBJ databases">
        <title>Adaptations for nitrogen fixation in a non-lichenized fungal sporocarp promotes dispersal by wood-feeding termites.</title>
        <authorList>
            <consortium name="DOE Joint Genome Institute"/>
            <person name="Koch R.A."/>
            <person name="Yoon G."/>
            <person name="Arayal U."/>
            <person name="Lail K."/>
            <person name="Amirebrahimi M."/>
            <person name="Labutti K."/>
            <person name="Lipzen A."/>
            <person name="Riley R."/>
            <person name="Barry K."/>
            <person name="Henrissat B."/>
            <person name="Grigoriev I.V."/>
            <person name="Herr J.R."/>
            <person name="Aime M.C."/>
        </authorList>
    </citation>
    <scope>NUCLEOTIDE SEQUENCE</scope>
    <source>
        <strain evidence="1">MCA 3950</strain>
    </source>
</reference>
<proteinExistence type="predicted"/>
<evidence type="ECO:0000313" key="2">
    <source>
        <dbReference type="Proteomes" id="UP000812287"/>
    </source>
</evidence>
<protein>
    <submittedName>
        <fullName evidence="1">Uncharacterized protein</fullName>
    </submittedName>
</protein>
<accession>A0A9P7VX20</accession>
<sequence length="196" mass="22094">MSISRIGHQYQYGVLSYYLTPPPRPDSQTTPASAIRQLPDELGSFIQRPDIEDEFRFSLDRATLRSGVITYLPSTKLNDLWPFIGPIKRSLHLHFFFRILEGAFRPESSRILLHHINLTLGPNSILRMKDDDSPQQAILCLRQANGNSFQDSDPLIRTISLRGYGSPTSILALPPLKSNDLGLEYMFIPAAISISL</sequence>
<evidence type="ECO:0000313" key="1">
    <source>
        <dbReference type="EMBL" id="KAG7448300.1"/>
    </source>
</evidence>
<dbReference type="AlphaFoldDB" id="A0A9P7VX20"/>
<gene>
    <name evidence="1" type="ORF">BT62DRAFT_763922</name>
</gene>
<dbReference type="Proteomes" id="UP000812287">
    <property type="component" value="Unassembled WGS sequence"/>
</dbReference>
<name>A0A9P7VX20_9AGAR</name>
<keyword evidence="2" id="KW-1185">Reference proteome</keyword>
<comment type="caution">
    <text evidence="1">The sequence shown here is derived from an EMBL/GenBank/DDBJ whole genome shotgun (WGS) entry which is preliminary data.</text>
</comment>